<feature type="domain" description="Kazal-like" evidence="11">
    <location>
        <begin position="368"/>
        <end position="431"/>
    </location>
</feature>
<keyword evidence="5" id="KW-0677">Repeat</keyword>
<keyword evidence="4" id="KW-0732">Signal</keyword>
<feature type="domain" description="Kazal-like" evidence="11">
    <location>
        <begin position="88"/>
        <end position="146"/>
    </location>
</feature>
<feature type="domain" description="Kazal-like" evidence="11">
    <location>
        <begin position="539"/>
        <end position="586"/>
    </location>
</feature>
<dbReference type="AlphaFoldDB" id="A0A087UKJ8"/>
<dbReference type="Proteomes" id="UP000054359">
    <property type="component" value="Unassembled WGS sequence"/>
</dbReference>
<evidence type="ECO:0000313" key="13">
    <source>
        <dbReference type="Proteomes" id="UP000054359"/>
    </source>
</evidence>
<dbReference type="PROSITE" id="PS51465">
    <property type="entry name" value="KAZAL_2"/>
    <property type="match status" value="8"/>
</dbReference>
<dbReference type="Pfam" id="PF00050">
    <property type="entry name" value="Kazal_1"/>
    <property type="match status" value="1"/>
</dbReference>
<evidence type="ECO:0000256" key="1">
    <source>
        <dbReference type="ARBA" id="ARBA00004479"/>
    </source>
</evidence>
<keyword evidence="13" id="KW-1185">Reference proteome</keyword>
<evidence type="ECO:0000256" key="3">
    <source>
        <dbReference type="ARBA" id="ARBA00022692"/>
    </source>
</evidence>
<evidence type="ECO:0000256" key="4">
    <source>
        <dbReference type="ARBA" id="ARBA00022729"/>
    </source>
</evidence>
<evidence type="ECO:0000256" key="6">
    <source>
        <dbReference type="ARBA" id="ARBA00022989"/>
    </source>
</evidence>
<evidence type="ECO:0000256" key="5">
    <source>
        <dbReference type="ARBA" id="ARBA00022737"/>
    </source>
</evidence>
<dbReference type="SMART" id="SM00274">
    <property type="entry name" value="FOLN"/>
    <property type="match status" value="6"/>
</dbReference>
<feature type="domain" description="Kazal-like" evidence="11">
    <location>
        <begin position="236"/>
        <end position="290"/>
    </location>
</feature>
<dbReference type="OMA" id="QCANPRI"/>
<evidence type="ECO:0000313" key="12">
    <source>
        <dbReference type="EMBL" id="KFM77887.1"/>
    </source>
</evidence>
<evidence type="ECO:0000256" key="7">
    <source>
        <dbReference type="ARBA" id="ARBA00023136"/>
    </source>
</evidence>
<dbReference type="InterPro" id="IPR003645">
    <property type="entry name" value="Fol_N"/>
</dbReference>
<name>A0A087UKJ8_STEMI</name>
<protein>
    <submittedName>
        <fullName evidence="12">Agrin</fullName>
    </submittedName>
</protein>
<dbReference type="InterPro" id="IPR036058">
    <property type="entry name" value="Kazal_dom_sf"/>
</dbReference>
<keyword evidence="7" id="KW-0472">Membrane</keyword>
<dbReference type="CDD" id="cd00104">
    <property type="entry name" value="KAZAL_FS"/>
    <property type="match status" value="8"/>
</dbReference>
<reference evidence="12 13" key="1">
    <citation type="submission" date="2013-11" db="EMBL/GenBank/DDBJ databases">
        <title>Genome sequencing of Stegodyphus mimosarum.</title>
        <authorList>
            <person name="Bechsgaard J."/>
        </authorList>
    </citation>
    <scope>NUCLEOTIDE SEQUENCE [LARGE SCALE GENOMIC DNA]</scope>
</reference>
<keyword evidence="9" id="KW-0325">Glycoprotein</keyword>
<evidence type="ECO:0000256" key="2">
    <source>
        <dbReference type="ARBA" id="ARBA00022536"/>
    </source>
</evidence>
<proteinExistence type="inferred from homology"/>
<evidence type="ECO:0000256" key="8">
    <source>
        <dbReference type="ARBA" id="ARBA00023157"/>
    </source>
</evidence>
<dbReference type="EMBL" id="KK120265">
    <property type="protein sequence ID" value="KFM77887.1"/>
    <property type="molecule type" value="Genomic_DNA"/>
</dbReference>
<feature type="domain" description="Kazal-like" evidence="11">
    <location>
        <begin position="308"/>
        <end position="361"/>
    </location>
</feature>
<dbReference type="Gene3D" id="3.30.60.30">
    <property type="match status" value="8"/>
</dbReference>
<feature type="non-terminal residue" evidence="12">
    <location>
        <position position="646"/>
    </location>
</feature>
<dbReference type="FunFam" id="3.30.60.30:FF:000002">
    <property type="entry name" value="tomoregulin-2 isoform X1"/>
    <property type="match status" value="1"/>
</dbReference>
<evidence type="ECO:0000259" key="11">
    <source>
        <dbReference type="PROSITE" id="PS51465"/>
    </source>
</evidence>
<dbReference type="InterPro" id="IPR050653">
    <property type="entry name" value="Prot_Inhib_GrowthFact_Antg"/>
</dbReference>
<dbReference type="GO" id="GO:0016020">
    <property type="term" value="C:membrane"/>
    <property type="evidence" value="ECO:0007669"/>
    <property type="project" value="UniProtKB-SubCell"/>
</dbReference>
<feature type="domain" description="Kazal-like" evidence="11">
    <location>
        <begin position="21"/>
        <end position="68"/>
    </location>
</feature>
<dbReference type="InterPro" id="IPR002350">
    <property type="entry name" value="Kazal_dom"/>
</dbReference>
<evidence type="ECO:0000256" key="9">
    <source>
        <dbReference type="ARBA" id="ARBA00023180"/>
    </source>
</evidence>
<comment type="subcellular location">
    <subcellularLocation>
        <location evidence="1">Membrane</location>
        <topology evidence="1">Single-pass type I membrane protein</topology>
    </subcellularLocation>
</comment>
<keyword evidence="3" id="KW-0812">Transmembrane</keyword>
<dbReference type="OrthoDB" id="88467at2759"/>
<feature type="domain" description="Kazal-like" evidence="11">
    <location>
        <begin position="449"/>
        <end position="496"/>
    </location>
</feature>
<dbReference type="SUPFAM" id="SSF100895">
    <property type="entry name" value="Kazal-type serine protease inhibitors"/>
    <property type="match status" value="8"/>
</dbReference>
<dbReference type="STRING" id="407821.A0A087UKJ8"/>
<dbReference type="FunFam" id="3.30.60.30:FF:000024">
    <property type="entry name" value="Transmembrane agrin"/>
    <property type="match status" value="3"/>
</dbReference>
<accession>A0A087UKJ8</accession>
<dbReference type="SMART" id="SM00280">
    <property type="entry name" value="KAZAL"/>
    <property type="match status" value="8"/>
</dbReference>
<dbReference type="Pfam" id="PF07648">
    <property type="entry name" value="Kazal_2"/>
    <property type="match status" value="7"/>
</dbReference>
<dbReference type="PANTHER" id="PTHR10913">
    <property type="entry name" value="FOLLISTATIN-RELATED"/>
    <property type="match status" value="1"/>
</dbReference>
<keyword evidence="2" id="KW-0245">EGF-like domain</keyword>
<dbReference type="SMART" id="SM00057">
    <property type="entry name" value="FIMAC"/>
    <property type="match status" value="4"/>
</dbReference>
<evidence type="ECO:0000256" key="10">
    <source>
        <dbReference type="ARBA" id="ARBA00038484"/>
    </source>
</evidence>
<dbReference type="GO" id="GO:0030154">
    <property type="term" value="P:cell differentiation"/>
    <property type="evidence" value="ECO:0007669"/>
    <property type="project" value="TreeGrafter"/>
</dbReference>
<dbReference type="FunFam" id="3.30.60.30:FF:000040">
    <property type="entry name" value="Agrin, putative"/>
    <property type="match status" value="1"/>
</dbReference>
<keyword evidence="8" id="KW-1015">Disulfide bond</keyword>
<dbReference type="PANTHER" id="PTHR10913:SF78">
    <property type="entry name" value="AGRIN"/>
    <property type="match status" value="1"/>
</dbReference>
<gene>
    <name evidence="12" type="ORF">X975_04920</name>
</gene>
<feature type="domain" description="Kazal-like" evidence="11">
    <location>
        <begin position="169"/>
        <end position="216"/>
    </location>
</feature>
<dbReference type="GO" id="GO:0006950">
    <property type="term" value="P:response to stress"/>
    <property type="evidence" value="ECO:0007669"/>
    <property type="project" value="UniProtKB-ARBA"/>
</dbReference>
<sequence>MYCAYGALCLVDKRTQQAHCRCQETCSDVFAPVCGSDGITYSSECQLRMASCTKQKRIFTKHQGPCDLKDPCEEKECHFGAQCQPSLDGRSAECICPEKCATYGDSRSRPVCGTDGKDYPNVCEMRRTSCLEMREIDVRYKGRCDPCEKVKCPAYQVCQLDENRNPACRCNDVCTMDFRPVCGSDGQTYANECALRAESCKMQKNIRVIYSGDCSSGSNPCDLIRCGPGQECDIDRFGIASCQCPQACEPKMQPVCGSNGRTYDNECELKRQSCLLRQELTVVHKGECGEHTPCHTHHCSYGAMCVVKNGQPVCECPTCAEEFEPVCGTDGISYTNACKLKREACEQKSDIIVAHDGLCNACYAQQCDFYAVCESFGRGATSCVCPEVCIKVEAPVCGTDGSTYPNECELRIEACRRQEYIAVATKGPCESCEHVHCKHGARCDNGRCVCPTDCPTAFEFVCSSDGKTYMSECEMKRAACQKGRDLSVQFYGSCESISKDAEDDDLPALKRRKISSCHEKQCKYGGICDFNAEGDPFCVCTFHCPAIKEPVCGSDGRMYDNECRMREESCLLQKRIETSERENCVDHVDIPCDGEPPVIDPETGKDYYCGKGHGSKLCPSKTVCHMTRYFAKCCREALLIKTCEDT</sequence>
<keyword evidence="6" id="KW-1133">Transmembrane helix</keyword>
<organism evidence="12 13">
    <name type="scientific">Stegodyphus mimosarum</name>
    <name type="common">African social velvet spider</name>
    <dbReference type="NCBI Taxonomy" id="407821"/>
    <lineage>
        <taxon>Eukaryota</taxon>
        <taxon>Metazoa</taxon>
        <taxon>Ecdysozoa</taxon>
        <taxon>Arthropoda</taxon>
        <taxon>Chelicerata</taxon>
        <taxon>Arachnida</taxon>
        <taxon>Araneae</taxon>
        <taxon>Araneomorphae</taxon>
        <taxon>Entelegynae</taxon>
        <taxon>Eresoidea</taxon>
        <taxon>Eresidae</taxon>
        <taxon>Stegodyphus</taxon>
    </lineage>
</organism>
<dbReference type="GO" id="GO:0005576">
    <property type="term" value="C:extracellular region"/>
    <property type="evidence" value="ECO:0007669"/>
    <property type="project" value="TreeGrafter"/>
</dbReference>
<dbReference type="InterPro" id="IPR003884">
    <property type="entry name" value="FacI_MAC"/>
</dbReference>
<comment type="similarity">
    <text evidence="10">Belongs to the tomoregulin family.</text>
</comment>